<dbReference type="GO" id="GO:0006508">
    <property type="term" value="P:proteolysis"/>
    <property type="evidence" value="ECO:0007669"/>
    <property type="project" value="InterPro"/>
</dbReference>
<dbReference type="PANTHER" id="PTHR48104">
    <property type="entry name" value="METACASPASE-4"/>
    <property type="match status" value="1"/>
</dbReference>
<organism evidence="3 4">
    <name type="scientific">Armillaria luteobubalina</name>
    <dbReference type="NCBI Taxonomy" id="153913"/>
    <lineage>
        <taxon>Eukaryota</taxon>
        <taxon>Fungi</taxon>
        <taxon>Dikarya</taxon>
        <taxon>Basidiomycota</taxon>
        <taxon>Agaricomycotina</taxon>
        <taxon>Agaricomycetes</taxon>
        <taxon>Agaricomycetidae</taxon>
        <taxon>Agaricales</taxon>
        <taxon>Marasmiineae</taxon>
        <taxon>Physalacriaceae</taxon>
        <taxon>Armillaria</taxon>
    </lineage>
</organism>
<gene>
    <name evidence="3" type="ORF">EDD18DRAFT_1008714</name>
</gene>
<dbReference type="GO" id="GO:0004197">
    <property type="term" value="F:cysteine-type endopeptidase activity"/>
    <property type="evidence" value="ECO:0007669"/>
    <property type="project" value="InterPro"/>
</dbReference>
<accession>A0AA39TKA9</accession>
<proteinExistence type="inferred from homology"/>
<evidence type="ECO:0000259" key="2">
    <source>
        <dbReference type="Pfam" id="PF00656"/>
    </source>
</evidence>
<feature type="non-terminal residue" evidence="3">
    <location>
        <position position="167"/>
    </location>
</feature>
<dbReference type="Gene3D" id="3.40.50.1460">
    <property type="match status" value="1"/>
</dbReference>
<evidence type="ECO:0000256" key="1">
    <source>
        <dbReference type="ARBA" id="ARBA00009005"/>
    </source>
</evidence>
<evidence type="ECO:0000313" key="4">
    <source>
        <dbReference type="Proteomes" id="UP001175228"/>
    </source>
</evidence>
<keyword evidence="4" id="KW-1185">Reference proteome</keyword>
<comment type="similarity">
    <text evidence="1">Belongs to the peptidase C14B family.</text>
</comment>
<dbReference type="Pfam" id="PF00656">
    <property type="entry name" value="Peptidase_C14"/>
    <property type="match status" value="1"/>
</dbReference>
<feature type="domain" description="Peptidase C14 caspase" evidence="2">
    <location>
        <begin position="6"/>
        <end position="94"/>
    </location>
</feature>
<dbReference type="EMBL" id="JAUEPU010000028">
    <property type="protein sequence ID" value="KAK0492686.1"/>
    <property type="molecule type" value="Genomic_DNA"/>
</dbReference>
<sequence>QASRFWAVLIGIDVYQSQDHLDGCVSDASMMRKFLIQELKVPEHCIQCLLGSNNPIRGSPMKPSCTNIVDMLYSLIGNVQIKSSDNIVIYYAGHRLSYYCSLAGQCTATGSSTCLSAGVCPIQAMCPIDCDTKNADGSLISDISDRELNTLFEEIVCAKGRDLKITL</sequence>
<evidence type="ECO:0000313" key="3">
    <source>
        <dbReference type="EMBL" id="KAK0492686.1"/>
    </source>
</evidence>
<dbReference type="Proteomes" id="UP001175228">
    <property type="component" value="Unassembled WGS sequence"/>
</dbReference>
<dbReference type="PANTHER" id="PTHR48104:SF30">
    <property type="entry name" value="METACASPASE-1"/>
    <property type="match status" value="1"/>
</dbReference>
<dbReference type="GO" id="GO:0005737">
    <property type="term" value="C:cytoplasm"/>
    <property type="evidence" value="ECO:0007669"/>
    <property type="project" value="TreeGrafter"/>
</dbReference>
<dbReference type="AlphaFoldDB" id="A0AA39TKA9"/>
<dbReference type="InterPro" id="IPR050452">
    <property type="entry name" value="Metacaspase"/>
</dbReference>
<comment type="caution">
    <text evidence="3">The sequence shown here is derived from an EMBL/GenBank/DDBJ whole genome shotgun (WGS) entry which is preliminary data.</text>
</comment>
<reference evidence="3" key="1">
    <citation type="submission" date="2023-06" db="EMBL/GenBank/DDBJ databases">
        <authorList>
            <consortium name="Lawrence Berkeley National Laboratory"/>
            <person name="Ahrendt S."/>
            <person name="Sahu N."/>
            <person name="Indic B."/>
            <person name="Wong-Bajracharya J."/>
            <person name="Merenyi Z."/>
            <person name="Ke H.-M."/>
            <person name="Monk M."/>
            <person name="Kocsube S."/>
            <person name="Drula E."/>
            <person name="Lipzen A."/>
            <person name="Balint B."/>
            <person name="Henrissat B."/>
            <person name="Andreopoulos B."/>
            <person name="Martin F.M."/>
            <person name="Harder C.B."/>
            <person name="Rigling D."/>
            <person name="Ford K.L."/>
            <person name="Foster G.D."/>
            <person name="Pangilinan J."/>
            <person name="Papanicolaou A."/>
            <person name="Barry K."/>
            <person name="LaButti K."/>
            <person name="Viragh M."/>
            <person name="Koriabine M."/>
            <person name="Yan M."/>
            <person name="Riley R."/>
            <person name="Champramary S."/>
            <person name="Plett K.L."/>
            <person name="Tsai I.J."/>
            <person name="Slot J."/>
            <person name="Sipos G."/>
            <person name="Plett J."/>
            <person name="Nagy L.G."/>
            <person name="Grigoriev I.V."/>
        </authorList>
    </citation>
    <scope>NUCLEOTIDE SEQUENCE</scope>
    <source>
        <strain evidence="3">HWK02</strain>
    </source>
</reference>
<feature type="non-terminal residue" evidence="3">
    <location>
        <position position="1"/>
    </location>
</feature>
<protein>
    <recommendedName>
        <fullName evidence="2">Peptidase C14 caspase domain-containing protein</fullName>
    </recommendedName>
</protein>
<name>A0AA39TKA9_9AGAR</name>
<dbReference type="InterPro" id="IPR011600">
    <property type="entry name" value="Pept_C14_caspase"/>
</dbReference>